<reference evidence="9 10" key="1">
    <citation type="submission" date="2020-08" db="EMBL/GenBank/DDBJ databases">
        <title>Croceimicrobium hydrocarbonivorans gen. nov., sp. nov., a novel marine bacterium isolated from a bacterial consortium that degrades polyethylene terephthalate.</title>
        <authorList>
            <person name="Liu R."/>
        </authorList>
    </citation>
    <scope>NUCLEOTIDE SEQUENCE [LARGE SCALE GENOMIC DNA]</scope>
    <source>
        <strain evidence="9 10">A20-9</strain>
    </source>
</reference>
<dbReference type="AlphaFoldDB" id="A0A7H0VID5"/>
<comment type="subcellular location">
    <subcellularLocation>
        <location evidence="1">Cell membrane</location>
        <topology evidence="1">Single-pass membrane protein</topology>
    </subcellularLocation>
    <subcellularLocation>
        <location evidence="7">Cell membrane</location>
        <topology evidence="7">Single-pass type II membrane protein</topology>
    </subcellularLocation>
</comment>
<keyword evidence="10" id="KW-1185">Reference proteome</keyword>
<dbReference type="GO" id="GO:0015031">
    <property type="term" value="P:protein transport"/>
    <property type="evidence" value="ECO:0007669"/>
    <property type="project" value="UniProtKB-KW"/>
</dbReference>
<evidence type="ECO:0000313" key="10">
    <source>
        <dbReference type="Proteomes" id="UP000516305"/>
    </source>
</evidence>
<protein>
    <submittedName>
        <fullName evidence="9">Biopolymer transporter ExbD</fullName>
    </submittedName>
</protein>
<keyword evidence="3" id="KW-1003">Cell membrane</keyword>
<evidence type="ECO:0000256" key="4">
    <source>
        <dbReference type="ARBA" id="ARBA00022692"/>
    </source>
</evidence>
<keyword evidence="7" id="KW-0653">Protein transport</keyword>
<keyword evidence="7" id="KW-0813">Transport</keyword>
<keyword evidence="4 7" id="KW-0812">Transmembrane</keyword>
<evidence type="ECO:0000256" key="6">
    <source>
        <dbReference type="ARBA" id="ARBA00023136"/>
    </source>
</evidence>
<evidence type="ECO:0000313" key="9">
    <source>
        <dbReference type="EMBL" id="QNR25483.1"/>
    </source>
</evidence>
<keyword evidence="5 8" id="KW-1133">Transmembrane helix</keyword>
<dbReference type="GO" id="GO:0005886">
    <property type="term" value="C:plasma membrane"/>
    <property type="evidence" value="ECO:0007669"/>
    <property type="project" value="UniProtKB-SubCell"/>
</dbReference>
<dbReference type="InterPro" id="IPR003400">
    <property type="entry name" value="ExbD"/>
</dbReference>
<dbReference type="Pfam" id="PF02472">
    <property type="entry name" value="ExbD"/>
    <property type="match status" value="1"/>
</dbReference>
<evidence type="ECO:0000256" key="8">
    <source>
        <dbReference type="SAM" id="Phobius"/>
    </source>
</evidence>
<dbReference type="RefSeq" id="WP_210760011.1">
    <property type="nucleotide sequence ID" value="NZ_CP060139.1"/>
</dbReference>
<organism evidence="9 10">
    <name type="scientific">Croceimicrobium hydrocarbonivorans</name>
    <dbReference type="NCBI Taxonomy" id="2761580"/>
    <lineage>
        <taxon>Bacteria</taxon>
        <taxon>Pseudomonadati</taxon>
        <taxon>Bacteroidota</taxon>
        <taxon>Flavobacteriia</taxon>
        <taxon>Flavobacteriales</taxon>
        <taxon>Owenweeksiaceae</taxon>
        <taxon>Croceimicrobium</taxon>
    </lineage>
</organism>
<comment type="similarity">
    <text evidence="2 7">Belongs to the ExbD/TolR family.</text>
</comment>
<sequence length="161" mass="18204">MSKFKKKSGGGTPAISTASLPDIVFMLLFFFMVTTVMREVTLKVKNEKPFATEIKKLERKSLVTYLYVGKPKAAYAPQLGTEPVLQLDDAIARVGEIQPFVIAAREEINEAERPLMTVSIKADEDVKMGFITDIKQELRRANSLKINYSTRKGEVFEDRRK</sequence>
<dbReference type="GO" id="GO:0022857">
    <property type="term" value="F:transmembrane transporter activity"/>
    <property type="evidence" value="ECO:0007669"/>
    <property type="project" value="InterPro"/>
</dbReference>
<dbReference type="Proteomes" id="UP000516305">
    <property type="component" value="Chromosome"/>
</dbReference>
<accession>A0A7H0VID5</accession>
<dbReference type="EMBL" id="CP060139">
    <property type="protein sequence ID" value="QNR25483.1"/>
    <property type="molecule type" value="Genomic_DNA"/>
</dbReference>
<dbReference type="PANTHER" id="PTHR30558">
    <property type="entry name" value="EXBD MEMBRANE COMPONENT OF PMF-DRIVEN MACROMOLECULE IMPORT SYSTEM"/>
    <property type="match status" value="1"/>
</dbReference>
<dbReference type="KEGG" id="chyd:H4K34_06480"/>
<feature type="transmembrane region" description="Helical" evidence="8">
    <location>
        <begin position="20"/>
        <end position="37"/>
    </location>
</feature>
<keyword evidence="6 8" id="KW-0472">Membrane</keyword>
<dbReference type="PANTHER" id="PTHR30558:SF3">
    <property type="entry name" value="BIOPOLYMER TRANSPORT PROTEIN EXBD-RELATED"/>
    <property type="match status" value="1"/>
</dbReference>
<proteinExistence type="inferred from homology"/>
<evidence type="ECO:0000256" key="2">
    <source>
        <dbReference type="ARBA" id="ARBA00005811"/>
    </source>
</evidence>
<evidence type="ECO:0000256" key="1">
    <source>
        <dbReference type="ARBA" id="ARBA00004162"/>
    </source>
</evidence>
<evidence type="ECO:0000256" key="5">
    <source>
        <dbReference type="ARBA" id="ARBA00022989"/>
    </source>
</evidence>
<evidence type="ECO:0000256" key="3">
    <source>
        <dbReference type="ARBA" id="ARBA00022475"/>
    </source>
</evidence>
<gene>
    <name evidence="9" type="ORF">H4K34_06480</name>
</gene>
<name>A0A7H0VID5_9FLAO</name>
<evidence type="ECO:0000256" key="7">
    <source>
        <dbReference type="RuleBase" id="RU003879"/>
    </source>
</evidence>